<keyword evidence="4" id="KW-1185">Reference proteome</keyword>
<dbReference type="Pfam" id="PF20275">
    <property type="entry name" value="CTD10"/>
    <property type="match status" value="1"/>
</dbReference>
<evidence type="ECO:0000259" key="1">
    <source>
        <dbReference type="Pfam" id="PF10088"/>
    </source>
</evidence>
<sequence>MRLAWSNFTMNYWWRGAHVLRQLNASDSRFKTVTFQAGLNILVADTTGTSSETDSRNSAGKSSMIELLHFLLGGSGDKDSLPAHRELRQTLFRLSLDWPGLPGGITVERAASNAGTIRLQPLPEGAAPGQLDLGVGEARLPEWQRLIERDLFNLPAEHPGITGRNLFGFLMRRVASHAFNEATRSHSRQSNAEGTTGLAYLLGLDWQLADRYRTLQARETTSKQLRKAAGDPVLGRIVGKTSELRGQIAVAEHRAREVQRQIEAFRVVPEYDNLRLHADQLDQRIRRLRNEDVVDRRNLTDLEQAVEEAVDPDVAYLESAYAELGIVLGDQVRRSFADVQTFHSSVVRNRRQYLADEATAIRARLAERDLEREQLGTQLAGVLRTLNEGGALDALTTLQQILAQEQALLSALRHRFEAAQALETSRREITQERVVLQQEMDTDIGERQHVVNEAVVLFAEYAKTLYGDDREAYLRFGPGESSLKIDPHIASDNSGGIGSMVIFCFDLTVAVLARRGGRAPDFLVHDSHLFDGVDERQLARALTLAAEVSGREGMQYVVTLNSDELDKAARRGFDPGNHVLGQRLTDGFDDGGLFGFRF</sequence>
<evidence type="ECO:0000313" key="4">
    <source>
        <dbReference type="Proteomes" id="UP001501570"/>
    </source>
</evidence>
<evidence type="ECO:0008006" key="5">
    <source>
        <dbReference type="Google" id="ProtNLM"/>
    </source>
</evidence>
<reference evidence="4" key="1">
    <citation type="journal article" date="2019" name="Int. J. Syst. Evol. Microbiol.">
        <title>The Global Catalogue of Microorganisms (GCM) 10K type strain sequencing project: providing services to taxonomists for standard genome sequencing and annotation.</title>
        <authorList>
            <consortium name="The Broad Institute Genomics Platform"/>
            <consortium name="The Broad Institute Genome Sequencing Center for Infectious Disease"/>
            <person name="Wu L."/>
            <person name="Ma J."/>
        </authorList>
    </citation>
    <scope>NUCLEOTIDE SEQUENCE [LARGE SCALE GENOMIC DNA]</scope>
    <source>
        <strain evidence="4">JCM 18304</strain>
    </source>
</reference>
<dbReference type="Pfam" id="PF10088">
    <property type="entry name" value="DUF2326"/>
    <property type="match status" value="1"/>
</dbReference>
<gene>
    <name evidence="3" type="ORF">GCM10023322_52110</name>
</gene>
<feature type="domain" description="ABC-three component systems C-terminal" evidence="2">
    <location>
        <begin position="297"/>
        <end position="423"/>
    </location>
</feature>
<accession>A0ABP9SA40</accession>
<protein>
    <recommendedName>
        <fullName evidence="5">DUF2326 domain-containing protein</fullName>
    </recommendedName>
</protein>
<name>A0ABP9SA40_9ACTN</name>
<organism evidence="3 4">
    <name type="scientific">Rugosimonospora acidiphila</name>
    <dbReference type="NCBI Taxonomy" id="556531"/>
    <lineage>
        <taxon>Bacteria</taxon>
        <taxon>Bacillati</taxon>
        <taxon>Actinomycetota</taxon>
        <taxon>Actinomycetes</taxon>
        <taxon>Micromonosporales</taxon>
        <taxon>Micromonosporaceae</taxon>
        <taxon>Rugosimonospora</taxon>
    </lineage>
</organism>
<dbReference type="InterPro" id="IPR046919">
    <property type="entry name" value="ABC-3C_CTD10"/>
</dbReference>
<feature type="domain" description="DUF2326" evidence="1">
    <location>
        <begin position="462"/>
        <end position="598"/>
    </location>
</feature>
<dbReference type="EMBL" id="BAABJQ010000017">
    <property type="protein sequence ID" value="GAA5192465.1"/>
    <property type="molecule type" value="Genomic_DNA"/>
</dbReference>
<evidence type="ECO:0000313" key="3">
    <source>
        <dbReference type="EMBL" id="GAA5192465.1"/>
    </source>
</evidence>
<evidence type="ECO:0000259" key="2">
    <source>
        <dbReference type="Pfam" id="PF20275"/>
    </source>
</evidence>
<comment type="caution">
    <text evidence="3">The sequence shown here is derived from an EMBL/GenBank/DDBJ whole genome shotgun (WGS) entry which is preliminary data.</text>
</comment>
<dbReference type="Proteomes" id="UP001501570">
    <property type="component" value="Unassembled WGS sequence"/>
</dbReference>
<dbReference type="InterPro" id="IPR018760">
    <property type="entry name" value="DUF2326"/>
</dbReference>
<proteinExistence type="predicted"/>